<evidence type="ECO:0000313" key="1">
    <source>
        <dbReference type="EMBL" id="CAG8843940.1"/>
    </source>
</evidence>
<evidence type="ECO:0000313" key="2">
    <source>
        <dbReference type="Proteomes" id="UP000789920"/>
    </source>
</evidence>
<sequence length="89" mass="10241">SYGTTPQDFIPFTSYETQDIVMCVDEKKFEEIMRQNVLGSPEIAYKKHTATDIIKEPNINTECLLNSVDSMPKLMDHEQICQNLNLSQK</sequence>
<keyword evidence="2" id="KW-1185">Reference proteome</keyword>
<gene>
    <name evidence="1" type="ORF">RPERSI_LOCUS32995</name>
</gene>
<dbReference type="EMBL" id="CAJVQC010140392">
    <property type="protein sequence ID" value="CAG8843940.1"/>
    <property type="molecule type" value="Genomic_DNA"/>
</dbReference>
<feature type="non-terminal residue" evidence="1">
    <location>
        <position position="1"/>
    </location>
</feature>
<name>A0ACA9SMD7_9GLOM</name>
<accession>A0ACA9SMD7</accession>
<dbReference type="Proteomes" id="UP000789920">
    <property type="component" value="Unassembled WGS sequence"/>
</dbReference>
<protein>
    <submittedName>
        <fullName evidence="1">33299_t:CDS:1</fullName>
    </submittedName>
</protein>
<comment type="caution">
    <text evidence="1">The sequence shown here is derived from an EMBL/GenBank/DDBJ whole genome shotgun (WGS) entry which is preliminary data.</text>
</comment>
<organism evidence="1 2">
    <name type="scientific">Racocetra persica</name>
    <dbReference type="NCBI Taxonomy" id="160502"/>
    <lineage>
        <taxon>Eukaryota</taxon>
        <taxon>Fungi</taxon>
        <taxon>Fungi incertae sedis</taxon>
        <taxon>Mucoromycota</taxon>
        <taxon>Glomeromycotina</taxon>
        <taxon>Glomeromycetes</taxon>
        <taxon>Diversisporales</taxon>
        <taxon>Gigasporaceae</taxon>
        <taxon>Racocetra</taxon>
    </lineage>
</organism>
<proteinExistence type="predicted"/>
<reference evidence="1" key="1">
    <citation type="submission" date="2021-06" db="EMBL/GenBank/DDBJ databases">
        <authorList>
            <person name="Kallberg Y."/>
            <person name="Tangrot J."/>
            <person name="Rosling A."/>
        </authorList>
    </citation>
    <scope>NUCLEOTIDE SEQUENCE</scope>
    <source>
        <strain evidence="1">MA461A</strain>
    </source>
</reference>